<organism evidence="5 6">
    <name type="scientific">Solilutibacter oculi</name>
    <dbReference type="NCBI Taxonomy" id="2698682"/>
    <lineage>
        <taxon>Bacteria</taxon>
        <taxon>Pseudomonadati</taxon>
        <taxon>Pseudomonadota</taxon>
        <taxon>Gammaproteobacteria</taxon>
        <taxon>Lysobacterales</taxon>
        <taxon>Lysobacteraceae</taxon>
        <taxon>Solilutibacter</taxon>
    </lineage>
</organism>
<dbReference type="InterPro" id="IPR008258">
    <property type="entry name" value="Transglycosylase_SLT_dom_1"/>
</dbReference>
<dbReference type="AlphaFoldDB" id="A0A344J8S7"/>
<dbReference type="Gene3D" id="3.10.350.10">
    <property type="entry name" value="LysM domain"/>
    <property type="match status" value="1"/>
</dbReference>
<dbReference type="SMART" id="SM00257">
    <property type="entry name" value="LysM"/>
    <property type="match status" value="1"/>
</dbReference>
<dbReference type="InterPro" id="IPR023346">
    <property type="entry name" value="Lysozyme-like_dom_sf"/>
</dbReference>
<dbReference type="EMBL" id="CP029556">
    <property type="protein sequence ID" value="AXA85437.1"/>
    <property type="molecule type" value="Genomic_DNA"/>
</dbReference>
<dbReference type="CDD" id="cd00118">
    <property type="entry name" value="LysM"/>
    <property type="match status" value="1"/>
</dbReference>
<dbReference type="InterPro" id="IPR036779">
    <property type="entry name" value="LysM_dom_sf"/>
</dbReference>
<sequence length="525" mass="56496">MAADWRVSLKLSLSVSMLGLMLLPPAAHAQRLSRAATAVLEQARAAEARFKSAQDADQQDAAVTAMEKLMADCGRQKGCPIDQLMPIYKQMLQPQSVAAGEDDEGDEDENPINIAGDAVPDTATADALLDERNKRFVQMVQFNPAVQAGIRRWLTDMRPQLMDSYVNYQFLRPSMAPAFQRAGLPEALLFGIMAKESNGKVHAGSRAGAVGPLQFMPATGRRFGLGDDGTGFDTRYDPARSSQAAAAYLQERYAQLNNSIEMSLAAYNGGEGRALRVFQSSGGRNFWDVSVYDQFPAETKDYVPMVIAAAWLYLHPSDYGLRFPRTWGAGRPAQIQLKRSTTLNELGICLGNARGTDGYLRALRNLNPRLTPSGWLPQGGIINATSTISTLYNRYCVNGKRADIARQLINSDVSSALVRVGPLVTATPAAPASADGSVPDAPATVVPANPATRAQVVTPAKPAAKPAPAKPAPAKTHRVGSGENLTAIARRYQCDMKLLISANNLDAPRYAIRPGQVLKLEGCGK</sequence>
<feature type="compositionally biased region" description="Acidic residues" evidence="2">
    <location>
        <begin position="100"/>
        <end position="110"/>
    </location>
</feature>
<dbReference type="OrthoDB" id="9815002at2"/>
<dbReference type="PANTHER" id="PTHR37423:SF2">
    <property type="entry name" value="MEMBRANE-BOUND LYTIC MUREIN TRANSGLYCOSYLASE C"/>
    <property type="match status" value="1"/>
</dbReference>
<dbReference type="PROSITE" id="PS51782">
    <property type="entry name" value="LYSM"/>
    <property type="match status" value="1"/>
</dbReference>
<dbReference type="Pfam" id="PF01464">
    <property type="entry name" value="SLT"/>
    <property type="match status" value="1"/>
</dbReference>
<accession>A0A344J8S7</accession>
<dbReference type="SUPFAM" id="SSF54106">
    <property type="entry name" value="LysM domain"/>
    <property type="match status" value="1"/>
</dbReference>
<feature type="region of interest" description="Disordered" evidence="2">
    <location>
        <begin position="96"/>
        <end position="117"/>
    </location>
</feature>
<protein>
    <submittedName>
        <fullName evidence="5">Lytic transglycosylase</fullName>
    </submittedName>
</protein>
<dbReference type="SUPFAM" id="SSF53955">
    <property type="entry name" value="Lysozyme-like"/>
    <property type="match status" value="1"/>
</dbReference>
<comment type="similarity">
    <text evidence="1">Belongs to the transglycosylase Slt family.</text>
</comment>
<evidence type="ECO:0000256" key="2">
    <source>
        <dbReference type="SAM" id="MobiDB-lite"/>
    </source>
</evidence>
<feature type="region of interest" description="Disordered" evidence="2">
    <location>
        <begin position="459"/>
        <end position="480"/>
    </location>
</feature>
<keyword evidence="3" id="KW-0732">Signal</keyword>
<feature type="domain" description="LysM" evidence="4">
    <location>
        <begin position="475"/>
        <end position="520"/>
    </location>
</feature>
<name>A0A344J8S7_9GAMM</name>
<dbReference type="InterPro" id="IPR018392">
    <property type="entry name" value="LysM"/>
</dbReference>
<evidence type="ECO:0000256" key="3">
    <source>
        <dbReference type="SAM" id="SignalP"/>
    </source>
</evidence>
<feature type="chain" id="PRO_5016840356" evidence="3">
    <location>
        <begin position="30"/>
        <end position="525"/>
    </location>
</feature>
<gene>
    <name evidence="5" type="ORF">DCD74_03290</name>
</gene>
<dbReference type="PANTHER" id="PTHR37423">
    <property type="entry name" value="SOLUBLE LYTIC MUREIN TRANSGLYCOSYLASE-RELATED"/>
    <property type="match status" value="1"/>
</dbReference>
<evidence type="ECO:0000313" key="6">
    <source>
        <dbReference type="Proteomes" id="UP000251842"/>
    </source>
</evidence>
<dbReference type="Pfam" id="PF01476">
    <property type="entry name" value="LysM"/>
    <property type="match status" value="1"/>
</dbReference>
<proteinExistence type="inferred from homology"/>
<feature type="signal peptide" evidence="3">
    <location>
        <begin position="1"/>
        <end position="29"/>
    </location>
</feature>
<evidence type="ECO:0000256" key="1">
    <source>
        <dbReference type="ARBA" id="ARBA00007734"/>
    </source>
</evidence>
<keyword evidence="6" id="KW-1185">Reference proteome</keyword>
<dbReference type="Gene3D" id="1.10.530.10">
    <property type="match status" value="1"/>
</dbReference>
<dbReference type="Proteomes" id="UP000251842">
    <property type="component" value="Chromosome"/>
</dbReference>
<dbReference type="KEGG" id="lue:DCD74_03290"/>
<dbReference type="RefSeq" id="WP_112927638.1">
    <property type="nucleotide sequence ID" value="NZ_CP029556.1"/>
</dbReference>
<reference evidence="6" key="1">
    <citation type="submission" date="2018-05" db="EMBL/GenBank/DDBJ databases">
        <title>Luteimonas pekinense sp. nov., isolated from human Meibomian gland secretions, Beijing, China.</title>
        <authorList>
            <person name="Wen T."/>
            <person name="Bai H."/>
            <person name="Lv H."/>
        </authorList>
    </citation>
    <scope>NUCLEOTIDE SEQUENCE [LARGE SCALE GENOMIC DNA]</scope>
    <source>
        <strain evidence="6">83-4</strain>
    </source>
</reference>
<evidence type="ECO:0000313" key="5">
    <source>
        <dbReference type="EMBL" id="AXA85437.1"/>
    </source>
</evidence>
<dbReference type="CDD" id="cd16894">
    <property type="entry name" value="MltD-like"/>
    <property type="match status" value="1"/>
</dbReference>
<evidence type="ECO:0000259" key="4">
    <source>
        <dbReference type="PROSITE" id="PS51782"/>
    </source>
</evidence>